<feature type="compositionally biased region" description="Basic and acidic residues" evidence="1">
    <location>
        <begin position="15"/>
        <end position="25"/>
    </location>
</feature>
<dbReference type="Proteomes" id="UP000751190">
    <property type="component" value="Unassembled WGS sequence"/>
</dbReference>
<accession>A0A8J5X0W3</accession>
<gene>
    <name evidence="2" type="ORF">KFE25_011997</name>
</gene>
<feature type="region of interest" description="Disordered" evidence="1">
    <location>
        <begin position="1"/>
        <end position="39"/>
    </location>
</feature>
<feature type="region of interest" description="Disordered" evidence="1">
    <location>
        <begin position="184"/>
        <end position="274"/>
    </location>
</feature>
<sequence>MVPASEVNDDGPASEVKDDGPDPTDKAPGAQATVDGAPGVQATVGDVLDATVTTNGATNAECTADTAPEAAADGPLRVPTHAPAHVPPAQLSTASLVSASARGRAERIAARTTALPGMRATRSTFGRQVIAQRTTAPAYSFGGRRAPERFGDPAGSPVAGAARLPHGAALTDLPRPQPARIPAAASPGPVYDVKHPTGSLGDAPKWTMSRRSTSLSNRQLSTAGASEVGGGVGAAGEHESRTRAASTAATGSRGAARRPPAAGAHSGSLSGYGSSIDGTRGFTFGTGRPQPRTPAVHAAIYADVPFYELPTAIGRQALATRANAPSASWSRSRASRFDAAWDDERNGTRPGPPDYHTPGLSAFTRAASAGPRRGARGGFGNEPTGRSEPFATTGPGPADYARASSGFGKQQESVRETGPMFSMRRRSHPMPHAAPTPGSIGPGPGAYVV</sequence>
<feature type="compositionally biased region" description="Low complexity" evidence="1">
    <location>
        <begin position="78"/>
        <end position="89"/>
    </location>
</feature>
<organism evidence="2 3">
    <name type="scientific">Diacronema lutheri</name>
    <name type="common">Unicellular marine alga</name>
    <name type="synonym">Monochrysis lutheri</name>
    <dbReference type="NCBI Taxonomy" id="2081491"/>
    <lineage>
        <taxon>Eukaryota</taxon>
        <taxon>Haptista</taxon>
        <taxon>Haptophyta</taxon>
        <taxon>Pavlovophyceae</taxon>
        <taxon>Pavlovales</taxon>
        <taxon>Pavlovaceae</taxon>
        <taxon>Diacronema</taxon>
    </lineage>
</organism>
<feature type="compositionally biased region" description="Low complexity" evidence="1">
    <location>
        <begin position="243"/>
        <end position="264"/>
    </location>
</feature>
<feature type="compositionally biased region" description="Gly residues" evidence="1">
    <location>
        <begin position="440"/>
        <end position="449"/>
    </location>
</feature>
<keyword evidence="3" id="KW-1185">Reference proteome</keyword>
<reference evidence="2" key="1">
    <citation type="submission" date="2021-05" db="EMBL/GenBank/DDBJ databases">
        <title>The genome of the haptophyte Pavlova lutheri (Diacronema luteri, Pavlovales) - a model for lipid biosynthesis in eukaryotic algae.</title>
        <authorList>
            <person name="Hulatt C.J."/>
            <person name="Posewitz M.C."/>
        </authorList>
    </citation>
    <scope>NUCLEOTIDE SEQUENCE</scope>
    <source>
        <strain evidence="2">NIVA-4/92</strain>
    </source>
</reference>
<dbReference type="EMBL" id="JAGTXO010000060">
    <property type="protein sequence ID" value="KAG8457931.1"/>
    <property type="molecule type" value="Genomic_DNA"/>
</dbReference>
<dbReference type="AlphaFoldDB" id="A0A8J5X0W3"/>
<proteinExistence type="predicted"/>
<protein>
    <submittedName>
        <fullName evidence="2">Uncharacterized protein</fullName>
    </submittedName>
</protein>
<feature type="region of interest" description="Disordered" evidence="1">
    <location>
        <begin position="340"/>
        <end position="449"/>
    </location>
</feature>
<evidence type="ECO:0000313" key="2">
    <source>
        <dbReference type="EMBL" id="KAG8457931.1"/>
    </source>
</evidence>
<feature type="region of interest" description="Disordered" evidence="1">
    <location>
        <begin position="71"/>
        <end position="91"/>
    </location>
</feature>
<evidence type="ECO:0000256" key="1">
    <source>
        <dbReference type="SAM" id="MobiDB-lite"/>
    </source>
</evidence>
<feature type="compositionally biased region" description="Polar residues" evidence="1">
    <location>
        <begin position="209"/>
        <end position="222"/>
    </location>
</feature>
<name>A0A8J5X0W3_DIALT</name>
<evidence type="ECO:0000313" key="3">
    <source>
        <dbReference type="Proteomes" id="UP000751190"/>
    </source>
</evidence>
<comment type="caution">
    <text evidence="2">The sequence shown here is derived from an EMBL/GenBank/DDBJ whole genome shotgun (WGS) entry which is preliminary data.</text>
</comment>